<keyword evidence="2" id="KW-0238">DNA-binding</keyword>
<keyword evidence="1" id="KW-0805">Transcription regulation</keyword>
<dbReference type="OrthoDB" id="9028214at2"/>
<name>A0A0T7FCA2_NEOGA</name>
<dbReference type="Gene3D" id="1.10.10.10">
    <property type="entry name" value="Winged helix-like DNA-binding domain superfamily/Winged helix DNA-binding domain"/>
    <property type="match status" value="1"/>
</dbReference>
<feature type="domain" description="HTH gntR-type" evidence="4">
    <location>
        <begin position="12"/>
        <end position="80"/>
    </location>
</feature>
<dbReference type="PRINTS" id="PR00035">
    <property type="entry name" value="HTHGNTR"/>
</dbReference>
<dbReference type="SMART" id="SM00895">
    <property type="entry name" value="FCD"/>
    <property type="match status" value="1"/>
</dbReference>
<dbReference type="PANTHER" id="PTHR43537:SF5">
    <property type="entry name" value="UXU OPERON TRANSCRIPTIONAL REGULATOR"/>
    <property type="match status" value="1"/>
</dbReference>
<dbReference type="InterPro" id="IPR011711">
    <property type="entry name" value="GntR_C"/>
</dbReference>
<reference evidence="5 6" key="1">
    <citation type="submission" date="2014-08" db="EMBL/GenBank/DDBJ databases">
        <authorList>
            <person name="Chen Y.-H."/>
        </authorList>
    </citation>
    <scope>NUCLEOTIDE SEQUENCE [LARGE SCALE GENOMIC DNA]</scope>
</reference>
<dbReference type="PANTHER" id="PTHR43537">
    <property type="entry name" value="TRANSCRIPTIONAL REGULATOR, GNTR FAMILY"/>
    <property type="match status" value="1"/>
</dbReference>
<dbReference type="InterPro" id="IPR036388">
    <property type="entry name" value="WH-like_DNA-bd_sf"/>
</dbReference>
<dbReference type="Gene3D" id="1.20.120.530">
    <property type="entry name" value="GntR ligand-binding domain-like"/>
    <property type="match status" value="1"/>
</dbReference>
<evidence type="ECO:0000313" key="6">
    <source>
        <dbReference type="Proteomes" id="UP000046176"/>
    </source>
</evidence>
<gene>
    <name evidence="5" type="ORF">NGAL_HAMBI1145_13240</name>
</gene>
<dbReference type="Pfam" id="PF00392">
    <property type="entry name" value="GntR"/>
    <property type="match status" value="1"/>
</dbReference>
<dbReference type="RefSeq" id="WP_046665576.1">
    <property type="nucleotide sequence ID" value="NZ_CCRH01000003.1"/>
</dbReference>
<evidence type="ECO:0000256" key="1">
    <source>
        <dbReference type="ARBA" id="ARBA00023015"/>
    </source>
</evidence>
<accession>A0A0T7FCA2</accession>
<dbReference type="InterPro" id="IPR000524">
    <property type="entry name" value="Tscrpt_reg_HTH_GntR"/>
</dbReference>
<dbReference type="GO" id="GO:0003700">
    <property type="term" value="F:DNA-binding transcription factor activity"/>
    <property type="evidence" value="ECO:0007669"/>
    <property type="project" value="InterPro"/>
</dbReference>
<proteinExistence type="predicted"/>
<evidence type="ECO:0000256" key="2">
    <source>
        <dbReference type="ARBA" id="ARBA00023125"/>
    </source>
</evidence>
<dbReference type="AlphaFoldDB" id="A0A0T7FCA2"/>
<evidence type="ECO:0000256" key="3">
    <source>
        <dbReference type="ARBA" id="ARBA00023163"/>
    </source>
</evidence>
<dbReference type="InterPro" id="IPR036390">
    <property type="entry name" value="WH_DNA-bd_sf"/>
</dbReference>
<dbReference type="Pfam" id="PF07729">
    <property type="entry name" value="FCD"/>
    <property type="match status" value="1"/>
</dbReference>
<dbReference type="PROSITE" id="PS50949">
    <property type="entry name" value="HTH_GNTR"/>
    <property type="match status" value="1"/>
</dbReference>
<dbReference type="EMBL" id="CCRH01000003">
    <property type="protein sequence ID" value="CDZ32553.1"/>
    <property type="molecule type" value="Genomic_DNA"/>
</dbReference>
<keyword evidence="3" id="KW-0804">Transcription</keyword>
<dbReference type="GO" id="GO:0003677">
    <property type="term" value="F:DNA binding"/>
    <property type="evidence" value="ECO:0007669"/>
    <property type="project" value="UniProtKB-KW"/>
</dbReference>
<evidence type="ECO:0000259" key="4">
    <source>
        <dbReference type="PROSITE" id="PS50949"/>
    </source>
</evidence>
<dbReference type="SMART" id="SM00345">
    <property type="entry name" value="HTH_GNTR"/>
    <property type="match status" value="1"/>
</dbReference>
<dbReference type="SUPFAM" id="SSF46785">
    <property type="entry name" value="Winged helix' DNA-binding domain"/>
    <property type="match status" value="1"/>
</dbReference>
<dbReference type="InterPro" id="IPR008920">
    <property type="entry name" value="TF_FadR/GntR_C"/>
</dbReference>
<organism evidence="5 6">
    <name type="scientific">Neorhizobium galegae bv. officinalis</name>
    <dbReference type="NCBI Taxonomy" id="323656"/>
    <lineage>
        <taxon>Bacteria</taxon>
        <taxon>Pseudomonadati</taxon>
        <taxon>Pseudomonadota</taxon>
        <taxon>Alphaproteobacteria</taxon>
        <taxon>Hyphomicrobiales</taxon>
        <taxon>Rhizobiaceae</taxon>
        <taxon>Rhizobium/Agrobacterium group</taxon>
        <taxon>Neorhizobium</taxon>
    </lineage>
</organism>
<dbReference type="Proteomes" id="UP000046176">
    <property type="component" value="Unassembled WGS sequence"/>
</dbReference>
<sequence>MDEIIQQTRAVKDLSSHVLGRLETMLEGPAWQGGGRLPPEAELARQFGVSRPVLRKALVKMRDAGRIISRRGSANFVQPRADVVPSAADMQGLSIQTVFDMKRCMRFRQVVECAAAEDAARLCDPEGIRGIEEAHRRMLTLPPGEGVFEADFAFHMAVARATRNPYFPFALGTMRNQIKLMMEFTRKLQERPPDQVAPRVVEEHQRVLEAIKAGDPVQAHEVMSFHMKQSVIRLLVEDGA</sequence>
<evidence type="ECO:0000313" key="5">
    <source>
        <dbReference type="EMBL" id="CDZ32553.1"/>
    </source>
</evidence>
<protein>
    <submittedName>
        <fullName evidence="5">Putative L-lactate dehydrogenase operon regulatory protein</fullName>
    </submittedName>
</protein>
<dbReference type="SUPFAM" id="SSF48008">
    <property type="entry name" value="GntR ligand-binding domain-like"/>
    <property type="match status" value="1"/>
</dbReference>